<protein>
    <submittedName>
        <fullName evidence="5">Simple sugar transport system substrate-binding protein</fullName>
    </submittedName>
</protein>
<feature type="signal peptide" evidence="3">
    <location>
        <begin position="1"/>
        <end position="26"/>
    </location>
</feature>
<dbReference type="SUPFAM" id="SSF53822">
    <property type="entry name" value="Periplasmic binding protein-like I"/>
    <property type="match status" value="1"/>
</dbReference>
<evidence type="ECO:0000256" key="2">
    <source>
        <dbReference type="ARBA" id="ARBA00007639"/>
    </source>
</evidence>
<keyword evidence="6" id="KW-1185">Reference proteome</keyword>
<feature type="chain" id="PRO_5045213525" evidence="3">
    <location>
        <begin position="27"/>
        <end position="328"/>
    </location>
</feature>
<comment type="subcellular location">
    <subcellularLocation>
        <location evidence="1">Periplasm</location>
    </subcellularLocation>
</comment>
<evidence type="ECO:0000256" key="1">
    <source>
        <dbReference type="ARBA" id="ARBA00004418"/>
    </source>
</evidence>
<proteinExistence type="inferred from homology"/>
<reference evidence="6" key="1">
    <citation type="submission" date="2023-07" db="EMBL/GenBank/DDBJ databases">
        <title>Genome sequencing of Purple Non-Sulfur Bacteria from various extreme environments.</title>
        <authorList>
            <person name="Mayer M."/>
        </authorList>
    </citation>
    <scope>NUCLEOTIDE SEQUENCE [LARGE SCALE GENOMIC DNA]</scope>
    <source>
        <strain evidence="6">DSM 17935</strain>
    </source>
</reference>
<dbReference type="InterPro" id="IPR028082">
    <property type="entry name" value="Peripla_BP_I"/>
</dbReference>
<sequence>MISRKMLVGTVAAAVMTAGMASGAMAETTIGVVAKIGGIPWFNAMEAGIEKEGKALGVDAFMVGPTSADPALQVRAIEDLIARKVDVIGVVPNDAKVLEPVLQKARDAGIIVLTHESTASVNKDYDFELVSAKDLGEAHAKLLAKSTECKGGYAVYVGGLTVPAHNAWADAAVAWLDENCPDMKQVADRFGVAESVDDSRNTTLDLIRAHDDLTGILAFGSQGPVGAARAVEERGLIGKVAVVGLFSAGQGRKLVHSGAITGGYVWSPLEAGRVFVALGKMLAEGGTVSDGDELPLLGKIRLEGSNIFANMPLALSKDTVDGLAEMGL</sequence>
<keyword evidence="5" id="KW-0762">Sugar transport</keyword>
<evidence type="ECO:0000313" key="5">
    <source>
        <dbReference type="EMBL" id="MCW2307357.1"/>
    </source>
</evidence>
<dbReference type="InterPro" id="IPR050555">
    <property type="entry name" value="Bact_Solute-Bind_Prot2"/>
</dbReference>
<comment type="similarity">
    <text evidence="2">Belongs to the bacterial solute-binding protein 2 family.</text>
</comment>
<dbReference type="Gene3D" id="3.40.50.2300">
    <property type="match status" value="2"/>
</dbReference>
<dbReference type="EMBL" id="JAOQNS010000004">
    <property type="protein sequence ID" value="MCW2307357.1"/>
    <property type="molecule type" value="Genomic_DNA"/>
</dbReference>
<dbReference type="PANTHER" id="PTHR30036:SF7">
    <property type="entry name" value="ABC TRANSPORTER PERIPLASMIC-BINDING PROTEIN YPHF"/>
    <property type="match status" value="1"/>
</dbReference>
<comment type="caution">
    <text evidence="5">The sequence shown here is derived from an EMBL/GenBank/DDBJ whole genome shotgun (WGS) entry which is preliminary data.</text>
</comment>
<dbReference type="RefSeq" id="WP_264601014.1">
    <property type="nucleotide sequence ID" value="NZ_JAOQNS010000004.1"/>
</dbReference>
<keyword evidence="5" id="KW-0813">Transport</keyword>
<organism evidence="5 6">
    <name type="scientific">Rhodobium gokarnense</name>
    <dbReference type="NCBI Taxonomy" id="364296"/>
    <lineage>
        <taxon>Bacteria</taxon>
        <taxon>Pseudomonadati</taxon>
        <taxon>Pseudomonadota</taxon>
        <taxon>Alphaproteobacteria</taxon>
        <taxon>Hyphomicrobiales</taxon>
        <taxon>Rhodobiaceae</taxon>
        <taxon>Rhodobium</taxon>
    </lineage>
</organism>
<evidence type="ECO:0000256" key="3">
    <source>
        <dbReference type="SAM" id="SignalP"/>
    </source>
</evidence>
<accession>A0ABT3HAD6</accession>
<dbReference type="Proteomes" id="UP001209755">
    <property type="component" value="Unassembled WGS sequence"/>
</dbReference>
<dbReference type="InterPro" id="IPR025997">
    <property type="entry name" value="SBP_2_dom"/>
</dbReference>
<gene>
    <name evidence="5" type="ORF">M2319_001688</name>
</gene>
<keyword evidence="3" id="KW-0732">Signal</keyword>
<dbReference type="PANTHER" id="PTHR30036">
    <property type="entry name" value="D-XYLOSE-BINDING PERIPLASMIC PROTEIN"/>
    <property type="match status" value="1"/>
</dbReference>
<name>A0ABT3HAD6_9HYPH</name>
<dbReference type="Pfam" id="PF13407">
    <property type="entry name" value="Peripla_BP_4"/>
    <property type="match status" value="1"/>
</dbReference>
<evidence type="ECO:0000313" key="6">
    <source>
        <dbReference type="Proteomes" id="UP001209755"/>
    </source>
</evidence>
<evidence type="ECO:0000259" key="4">
    <source>
        <dbReference type="Pfam" id="PF13407"/>
    </source>
</evidence>
<feature type="domain" description="Periplasmic binding protein" evidence="4">
    <location>
        <begin position="30"/>
        <end position="285"/>
    </location>
</feature>